<dbReference type="Proteomes" id="UP000663879">
    <property type="component" value="Unassembled WGS sequence"/>
</dbReference>
<accession>A0A814MKL2</accession>
<gene>
    <name evidence="1" type="ORF">OXX778_LOCUS20181</name>
</gene>
<organism evidence="1 2">
    <name type="scientific">Brachionus calyciflorus</name>
    <dbReference type="NCBI Taxonomy" id="104777"/>
    <lineage>
        <taxon>Eukaryota</taxon>
        <taxon>Metazoa</taxon>
        <taxon>Spiralia</taxon>
        <taxon>Gnathifera</taxon>
        <taxon>Rotifera</taxon>
        <taxon>Eurotatoria</taxon>
        <taxon>Monogononta</taxon>
        <taxon>Pseudotrocha</taxon>
        <taxon>Ploima</taxon>
        <taxon>Brachionidae</taxon>
        <taxon>Brachionus</taxon>
    </lineage>
</organism>
<proteinExistence type="predicted"/>
<dbReference type="OrthoDB" id="10051448at2759"/>
<name>A0A814MKL2_9BILA</name>
<dbReference type="AlphaFoldDB" id="A0A814MKL2"/>
<evidence type="ECO:0000313" key="1">
    <source>
        <dbReference type="EMBL" id="CAF1080751.1"/>
    </source>
</evidence>
<keyword evidence="2" id="KW-1185">Reference proteome</keyword>
<evidence type="ECO:0000313" key="2">
    <source>
        <dbReference type="Proteomes" id="UP000663879"/>
    </source>
</evidence>
<reference evidence="1" key="1">
    <citation type="submission" date="2021-02" db="EMBL/GenBank/DDBJ databases">
        <authorList>
            <person name="Nowell W R."/>
        </authorList>
    </citation>
    <scope>NUCLEOTIDE SEQUENCE</scope>
    <source>
        <strain evidence="1">Ploen Becks lab</strain>
    </source>
</reference>
<dbReference type="EMBL" id="CAJNOC010006567">
    <property type="protein sequence ID" value="CAF1080751.1"/>
    <property type="molecule type" value="Genomic_DNA"/>
</dbReference>
<comment type="caution">
    <text evidence="1">The sequence shown here is derived from an EMBL/GenBank/DDBJ whole genome shotgun (WGS) entry which is preliminary data.</text>
</comment>
<sequence>MLFYHPIIDLKKVHHPMIDLDIMVNINFIKKVIERCSSENTGPNKIYGEEPNEKFKRLETDEEKKFFVPRFGDIKYGLQKRRSKTRPKLPDSLRKTILDGIYTKTSNKIDKFLIYKPKKKKKLGFCSKIGLEILSKSSEWHEDGTFHVAAKYFY</sequence>
<protein>
    <submittedName>
        <fullName evidence="1">Uncharacterized protein</fullName>
    </submittedName>
</protein>